<keyword evidence="3" id="KW-1185">Reference proteome</keyword>
<proteinExistence type="predicted"/>
<dbReference type="EMBL" id="JAVLET010000008">
    <property type="protein sequence ID" value="KAL0468031.1"/>
    <property type="molecule type" value="Genomic_DNA"/>
</dbReference>
<dbReference type="Proteomes" id="UP001451303">
    <property type="component" value="Unassembled WGS sequence"/>
</dbReference>
<organism evidence="2 3">
    <name type="scientific">Neurospora intermedia</name>
    <dbReference type="NCBI Taxonomy" id="5142"/>
    <lineage>
        <taxon>Eukaryota</taxon>
        <taxon>Fungi</taxon>
        <taxon>Dikarya</taxon>
        <taxon>Ascomycota</taxon>
        <taxon>Pezizomycotina</taxon>
        <taxon>Sordariomycetes</taxon>
        <taxon>Sordariomycetidae</taxon>
        <taxon>Sordariales</taxon>
        <taxon>Sordariaceae</taxon>
        <taxon>Neurospora</taxon>
    </lineage>
</organism>
<accession>A0ABR3D5T5</accession>
<evidence type="ECO:0000256" key="1">
    <source>
        <dbReference type="SAM" id="SignalP"/>
    </source>
</evidence>
<feature type="signal peptide" evidence="1">
    <location>
        <begin position="1"/>
        <end position="20"/>
    </location>
</feature>
<comment type="caution">
    <text evidence="2">The sequence shown here is derived from an EMBL/GenBank/DDBJ whole genome shotgun (WGS) entry which is preliminary data.</text>
</comment>
<feature type="chain" id="PRO_5045083853" evidence="1">
    <location>
        <begin position="21"/>
        <end position="166"/>
    </location>
</feature>
<evidence type="ECO:0000313" key="3">
    <source>
        <dbReference type="Proteomes" id="UP001451303"/>
    </source>
</evidence>
<name>A0ABR3D5T5_NEUIN</name>
<sequence length="166" mass="17465">MQLTTLLTGALAVLSTGASALPASSSSSSSSSEYNSKRVPTLGGFRLSTADTCPMDLNSRNWEFYTVNFGAACGECTVPKKQLTGPVTETFDDARTISDASLNPKCQITLFQKTDCSDPGVVSGSGCWAPEGGIKAYKITCPWWEEPTAAAGAEEGGGSWLRPCYD</sequence>
<keyword evidence="1" id="KW-0732">Signal</keyword>
<evidence type="ECO:0000313" key="2">
    <source>
        <dbReference type="EMBL" id="KAL0468031.1"/>
    </source>
</evidence>
<protein>
    <submittedName>
        <fullName evidence="2">Uncharacterized protein</fullName>
    </submittedName>
</protein>
<gene>
    <name evidence="2" type="ORF">QR685DRAFT_532197</name>
</gene>
<reference evidence="2 3" key="1">
    <citation type="submission" date="2023-09" db="EMBL/GenBank/DDBJ databases">
        <title>Multi-omics analysis of a traditional fermented food reveals byproduct-associated fungal strains for waste-to-food upcycling.</title>
        <authorList>
            <consortium name="Lawrence Berkeley National Laboratory"/>
            <person name="Rekdal V.M."/>
            <person name="Villalobos-Escobedo J.M."/>
            <person name="Rodriguez-Valeron N."/>
            <person name="Garcia M.O."/>
            <person name="Vasquez D.P."/>
            <person name="Damayanti I."/>
            <person name="Sorensen P.M."/>
            <person name="Baidoo E.E."/>
            <person name="De Carvalho A.C."/>
            <person name="Riley R."/>
            <person name="Lipzen A."/>
            <person name="He G."/>
            <person name="Yan M."/>
            <person name="Haridas S."/>
            <person name="Daum C."/>
            <person name="Yoshinaga Y."/>
            <person name="Ng V."/>
            <person name="Grigoriev I.V."/>
            <person name="Munk R."/>
            <person name="Nuraida L."/>
            <person name="Wijaya C.H."/>
            <person name="Morales P.-C."/>
            <person name="Keasling J.D."/>
        </authorList>
    </citation>
    <scope>NUCLEOTIDE SEQUENCE [LARGE SCALE GENOMIC DNA]</scope>
    <source>
        <strain evidence="2 3">FGSC 2613</strain>
    </source>
</reference>